<name>A0A191T5F8_9VIRI</name>
<dbReference type="GeneID" id="27984998"/>
<keyword evidence="3 7" id="KW-0694">RNA-binding</keyword>
<dbReference type="PANTHER" id="PTHR10986">
    <property type="entry name" value="39S RIBOSOMAL PROTEIN L20"/>
    <property type="match status" value="1"/>
</dbReference>
<dbReference type="InterPro" id="IPR005813">
    <property type="entry name" value="Ribosomal_bL20"/>
</dbReference>
<dbReference type="GO" id="GO:0005840">
    <property type="term" value="C:ribosome"/>
    <property type="evidence" value="ECO:0007669"/>
    <property type="project" value="UniProtKB-KW"/>
</dbReference>
<keyword evidence="5 7" id="KW-0687">Ribonucleoprotein</keyword>
<dbReference type="PROSITE" id="PS00937">
    <property type="entry name" value="RIBOSOMAL_L20"/>
    <property type="match status" value="1"/>
</dbReference>
<dbReference type="PRINTS" id="PR00062">
    <property type="entry name" value="RIBOSOMALL20"/>
</dbReference>
<dbReference type="GO" id="GO:0000027">
    <property type="term" value="P:ribosomal large subunit assembly"/>
    <property type="evidence" value="ECO:0007669"/>
    <property type="project" value="UniProtKB-UniRule"/>
</dbReference>
<keyword evidence="10" id="KW-0150">Chloroplast</keyword>
<evidence type="ECO:0000256" key="4">
    <source>
        <dbReference type="ARBA" id="ARBA00022980"/>
    </source>
</evidence>
<reference evidence="10" key="1">
    <citation type="journal article" date="2016" name="Front. Plant Sci.">
        <title>Comparative Chloroplast Genome Analyses of Streptophyte Green Algae Uncover Major Structural Alterations in the Klebsormidiophyceae, Coleochaetophyceae and Zygnematophyceae.</title>
        <authorList>
            <person name="Lemieux C."/>
            <person name="Otis C."/>
            <person name="Turmel M."/>
        </authorList>
    </citation>
    <scope>NUCLEOTIDE SEQUENCE</scope>
</reference>
<dbReference type="EMBL" id="KU646492">
    <property type="protein sequence ID" value="ANI25612.1"/>
    <property type="molecule type" value="Genomic_DNA"/>
</dbReference>
<dbReference type="Pfam" id="PF00453">
    <property type="entry name" value="Ribosomal_L20"/>
    <property type="match status" value="1"/>
</dbReference>
<dbReference type="CDD" id="cd07026">
    <property type="entry name" value="Ribosomal_L20"/>
    <property type="match status" value="1"/>
</dbReference>
<dbReference type="GO" id="GO:0019843">
    <property type="term" value="F:rRNA binding"/>
    <property type="evidence" value="ECO:0007669"/>
    <property type="project" value="UniProtKB-UniRule"/>
</dbReference>
<keyword evidence="4 7" id="KW-0689">Ribosomal protein</keyword>
<evidence type="ECO:0000256" key="2">
    <source>
        <dbReference type="ARBA" id="ARBA00022730"/>
    </source>
</evidence>
<dbReference type="SUPFAM" id="SSF74731">
    <property type="entry name" value="Ribosomal protein L20"/>
    <property type="match status" value="1"/>
</dbReference>
<keyword evidence="2 7" id="KW-0699">rRNA-binding</keyword>
<comment type="similarity">
    <text evidence="1 7 8">Belongs to the bacterial ribosomal protein bL20 family.</text>
</comment>
<organism evidence="10">
    <name type="scientific">Cosmarium botrytis</name>
    <dbReference type="NCBI Taxonomy" id="33101"/>
    <lineage>
        <taxon>Eukaryota</taxon>
        <taxon>Viridiplantae</taxon>
        <taxon>Streptophyta</taxon>
        <taxon>Zygnematophyceae</taxon>
        <taxon>Zygnematophycidae</taxon>
        <taxon>Desmidiales</taxon>
        <taxon>Desmidiaceae</taxon>
        <taxon>Cosmarium</taxon>
    </lineage>
</organism>
<proteinExistence type="inferred from homology"/>
<sequence>MTRVKRGYVAVRRRNRILERAAGFRGAHSRLFRPTKQQVMKALVASKRDRDKRKRDFRKLWISRINAAVRKQGMSYSRFIHQLYQSKILLNRKMIAQIAVLDENGFTSIVNSL</sequence>
<dbReference type="InterPro" id="IPR035566">
    <property type="entry name" value="Ribosomal_protein_bL20_C"/>
</dbReference>
<dbReference type="NCBIfam" id="TIGR01032">
    <property type="entry name" value="rplT_bact"/>
    <property type="match status" value="1"/>
</dbReference>
<comment type="function">
    <text evidence="7 9">Binds directly to 23S ribosomal RNA and is necessary for the in vitro assembly process of the 50S ribosomal subunit. It is not involved in the protein synthesizing functions of that subunit.</text>
</comment>
<evidence type="ECO:0000256" key="6">
    <source>
        <dbReference type="ARBA" id="ARBA00035295"/>
    </source>
</evidence>
<evidence type="ECO:0000256" key="7">
    <source>
        <dbReference type="HAMAP-Rule" id="MF_00382"/>
    </source>
</evidence>
<keyword evidence="10" id="KW-0934">Plastid</keyword>
<dbReference type="FunFam" id="1.10.1900.20:FF:000001">
    <property type="entry name" value="50S ribosomal protein L20"/>
    <property type="match status" value="1"/>
</dbReference>
<dbReference type="GO" id="GO:0003735">
    <property type="term" value="F:structural constituent of ribosome"/>
    <property type="evidence" value="ECO:0007669"/>
    <property type="project" value="InterPro"/>
</dbReference>
<dbReference type="GO" id="GO:1990904">
    <property type="term" value="C:ribonucleoprotein complex"/>
    <property type="evidence" value="ECO:0007669"/>
    <property type="project" value="UniProtKB-KW"/>
</dbReference>
<accession>A0A191T5F8</accession>
<evidence type="ECO:0000256" key="5">
    <source>
        <dbReference type="ARBA" id="ARBA00023274"/>
    </source>
</evidence>
<evidence type="ECO:0000256" key="3">
    <source>
        <dbReference type="ARBA" id="ARBA00022884"/>
    </source>
</evidence>
<protein>
    <recommendedName>
        <fullName evidence="6 7">Large ribosomal subunit protein bL20c</fullName>
    </recommendedName>
</protein>
<dbReference type="Gene3D" id="1.10.1900.20">
    <property type="entry name" value="Ribosomal protein L20"/>
    <property type="match status" value="1"/>
</dbReference>
<dbReference type="AlphaFoldDB" id="A0A191T5F8"/>
<geneLocation type="chloroplast" evidence="10"/>
<evidence type="ECO:0000256" key="8">
    <source>
        <dbReference type="RuleBase" id="RU000561"/>
    </source>
</evidence>
<evidence type="ECO:0000313" key="10">
    <source>
        <dbReference type="EMBL" id="ANI25612.1"/>
    </source>
</evidence>
<comment type="subcellular location">
    <subcellularLocation>
        <location evidence="7">Plastid</location>
        <location evidence="7">Chloroplast</location>
    </subcellularLocation>
</comment>
<dbReference type="GO" id="GO:0006412">
    <property type="term" value="P:translation"/>
    <property type="evidence" value="ECO:0007669"/>
    <property type="project" value="InterPro"/>
</dbReference>
<dbReference type="RefSeq" id="YP_009258583.1">
    <property type="nucleotide sequence ID" value="NC_030357.1"/>
</dbReference>
<evidence type="ECO:0000256" key="9">
    <source>
        <dbReference type="RuleBase" id="RU004311"/>
    </source>
</evidence>
<gene>
    <name evidence="7 10" type="primary">rpl20</name>
</gene>
<dbReference type="HAMAP" id="MF_00382">
    <property type="entry name" value="Ribosomal_bL20"/>
    <property type="match status" value="1"/>
</dbReference>
<evidence type="ECO:0000256" key="1">
    <source>
        <dbReference type="ARBA" id="ARBA00007698"/>
    </source>
</evidence>
<dbReference type="GO" id="GO:0009507">
    <property type="term" value="C:chloroplast"/>
    <property type="evidence" value="ECO:0007669"/>
    <property type="project" value="UniProtKB-SubCell"/>
</dbReference>
<dbReference type="Gene3D" id="6.10.160.10">
    <property type="match status" value="1"/>
</dbReference>
<dbReference type="InterPro" id="IPR049946">
    <property type="entry name" value="RIBOSOMAL_L20_CS"/>
</dbReference>